<dbReference type="CDD" id="cd06171">
    <property type="entry name" value="Sigma70_r4"/>
    <property type="match status" value="1"/>
</dbReference>
<dbReference type="Pfam" id="PF08281">
    <property type="entry name" value="Sigma70_r4_2"/>
    <property type="match status" value="1"/>
</dbReference>
<organism evidence="5 6">
    <name type="scientific">Shewanella schlegeliana</name>
    <dbReference type="NCBI Taxonomy" id="190308"/>
    <lineage>
        <taxon>Bacteria</taxon>
        <taxon>Pseudomonadati</taxon>
        <taxon>Pseudomonadota</taxon>
        <taxon>Gammaproteobacteria</taxon>
        <taxon>Alteromonadales</taxon>
        <taxon>Shewanellaceae</taxon>
        <taxon>Shewanella</taxon>
    </lineage>
</organism>
<name>A0ABS1SY78_9GAMM</name>
<dbReference type="Gene3D" id="1.10.10.10">
    <property type="entry name" value="Winged helix-like DNA-binding domain superfamily/Winged helix DNA-binding domain"/>
    <property type="match status" value="1"/>
</dbReference>
<evidence type="ECO:0000256" key="2">
    <source>
        <dbReference type="ARBA" id="ARBA00023082"/>
    </source>
</evidence>
<accession>A0ABS1SY78</accession>
<gene>
    <name evidence="5" type="ORF">JMA39_10120</name>
</gene>
<keyword evidence="2" id="KW-0731">Sigma factor</keyword>
<dbReference type="NCBIfam" id="TIGR02937">
    <property type="entry name" value="sigma70-ECF"/>
    <property type="match status" value="1"/>
</dbReference>
<dbReference type="PANTHER" id="PTHR43133">
    <property type="entry name" value="RNA POLYMERASE ECF-TYPE SIGMA FACTO"/>
    <property type="match status" value="1"/>
</dbReference>
<dbReference type="InterPro" id="IPR013324">
    <property type="entry name" value="RNA_pol_sigma_r3/r4-like"/>
</dbReference>
<protein>
    <submittedName>
        <fullName evidence="5">Sigma-70 family RNA polymerase sigma factor</fullName>
    </submittedName>
</protein>
<evidence type="ECO:0000256" key="3">
    <source>
        <dbReference type="ARBA" id="ARBA00023163"/>
    </source>
</evidence>
<dbReference type="InterPro" id="IPR013249">
    <property type="entry name" value="RNA_pol_sigma70_r4_t2"/>
</dbReference>
<keyword evidence="6" id="KW-1185">Reference proteome</keyword>
<dbReference type="SUPFAM" id="SSF88659">
    <property type="entry name" value="Sigma3 and sigma4 domains of RNA polymerase sigma factors"/>
    <property type="match status" value="1"/>
</dbReference>
<sequence length="118" mass="13465">MLRLSKTITRLEDPAAINSWVFKLVRWQVLDMIKHESRYQALQPSDLQPVSAVVENDELTQAIANLPQVEGQVIHLFYLEGLSLKEIAKVLEIPQGTVKSRLFRARERLKQTLGSALE</sequence>
<evidence type="ECO:0000313" key="6">
    <source>
        <dbReference type="Proteomes" id="UP000604898"/>
    </source>
</evidence>
<dbReference type="EMBL" id="JAESVD010000005">
    <property type="protein sequence ID" value="MBL4913496.1"/>
    <property type="molecule type" value="Genomic_DNA"/>
</dbReference>
<keyword evidence="1" id="KW-0805">Transcription regulation</keyword>
<dbReference type="PANTHER" id="PTHR43133:SF46">
    <property type="entry name" value="RNA POLYMERASE SIGMA-70 FACTOR ECF SUBFAMILY"/>
    <property type="match status" value="1"/>
</dbReference>
<dbReference type="InterPro" id="IPR036388">
    <property type="entry name" value="WH-like_DNA-bd_sf"/>
</dbReference>
<keyword evidence="3" id="KW-0804">Transcription</keyword>
<comment type="caution">
    <text evidence="5">The sequence shown here is derived from an EMBL/GenBank/DDBJ whole genome shotgun (WGS) entry which is preliminary data.</text>
</comment>
<reference evidence="5 6" key="1">
    <citation type="submission" date="2021-01" db="EMBL/GenBank/DDBJ databases">
        <title>Genome sequence of Shewanella schlegeliana JCM 11561.</title>
        <authorList>
            <person name="Zhang H."/>
            <person name="Li C."/>
        </authorList>
    </citation>
    <scope>NUCLEOTIDE SEQUENCE [LARGE SCALE GENOMIC DNA]</scope>
    <source>
        <strain evidence="5 6">JCM 11561</strain>
    </source>
</reference>
<evidence type="ECO:0000256" key="1">
    <source>
        <dbReference type="ARBA" id="ARBA00023015"/>
    </source>
</evidence>
<proteinExistence type="predicted"/>
<evidence type="ECO:0000259" key="4">
    <source>
        <dbReference type="Pfam" id="PF08281"/>
    </source>
</evidence>
<dbReference type="InterPro" id="IPR039425">
    <property type="entry name" value="RNA_pol_sigma-70-like"/>
</dbReference>
<dbReference type="Proteomes" id="UP000604898">
    <property type="component" value="Unassembled WGS sequence"/>
</dbReference>
<feature type="domain" description="RNA polymerase sigma factor 70 region 4 type 2" evidence="4">
    <location>
        <begin position="57"/>
        <end position="109"/>
    </location>
</feature>
<dbReference type="InterPro" id="IPR014284">
    <property type="entry name" value="RNA_pol_sigma-70_dom"/>
</dbReference>
<evidence type="ECO:0000313" key="5">
    <source>
        <dbReference type="EMBL" id="MBL4913496.1"/>
    </source>
</evidence>